<dbReference type="EC" id="7.2.2.10" evidence="3"/>
<dbReference type="Pfam" id="PF00689">
    <property type="entry name" value="Cation_ATPase_C"/>
    <property type="match status" value="1"/>
</dbReference>
<feature type="transmembrane region" description="Helical" evidence="19">
    <location>
        <begin position="721"/>
        <end position="741"/>
    </location>
</feature>
<keyword evidence="8 19" id="KW-0812">Transmembrane</keyword>
<dbReference type="Gene3D" id="2.70.150.10">
    <property type="entry name" value="Calcium-transporting ATPase, cytoplasmic transduction domain A"/>
    <property type="match status" value="1"/>
</dbReference>
<keyword evidence="10" id="KW-0547">Nucleotide-binding</keyword>
<dbReference type="PANTHER" id="PTHR43294">
    <property type="entry name" value="SODIUM/POTASSIUM-TRANSPORTING ATPASE SUBUNIT ALPHA"/>
    <property type="match status" value="1"/>
</dbReference>
<dbReference type="Pfam" id="PF00690">
    <property type="entry name" value="Cation_ATPase_N"/>
    <property type="match status" value="1"/>
</dbReference>
<organism evidence="21 22">
    <name type="scientific">Fictibacillus solisalsi</name>
    <dbReference type="NCBI Taxonomy" id="459525"/>
    <lineage>
        <taxon>Bacteria</taxon>
        <taxon>Bacillati</taxon>
        <taxon>Bacillota</taxon>
        <taxon>Bacilli</taxon>
        <taxon>Bacillales</taxon>
        <taxon>Fictibacillaceae</taxon>
        <taxon>Fictibacillus</taxon>
    </lineage>
</organism>
<dbReference type="InterPro" id="IPR008250">
    <property type="entry name" value="ATPase_P-typ_transduc_dom_A_sf"/>
</dbReference>
<dbReference type="STRING" id="459525.SAMN04488137_1161"/>
<evidence type="ECO:0000256" key="10">
    <source>
        <dbReference type="ARBA" id="ARBA00022741"/>
    </source>
</evidence>
<feature type="domain" description="Cation-transporting P-type ATPase N-terminal" evidence="20">
    <location>
        <begin position="2"/>
        <end position="76"/>
    </location>
</feature>
<dbReference type="InterPro" id="IPR036412">
    <property type="entry name" value="HAD-like_sf"/>
</dbReference>
<evidence type="ECO:0000313" key="22">
    <source>
        <dbReference type="Proteomes" id="UP000199544"/>
    </source>
</evidence>
<dbReference type="AlphaFoldDB" id="A0A1G9UUT0"/>
<keyword evidence="15 19" id="KW-1133">Transmembrane helix</keyword>
<dbReference type="Pfam" id="PF13246">
    <property type="entry name" value="Cation_ATPase"/>
    <property type="match status" value="1"/>
</dbReference>
<feature type="transmembrane region" description="Helical" evidence="19">
    <location>
        <begin position="826"/>
        <end position="849"/>
    </location>
</feature>
<evidence type="ECO:0000256" key="17">
    <source>
        <dbReference type="ARBA" id="ARBA00023136"/>
    </source>
</evidence>
<dbReference type="InterPro" id="IPR050510">
    <property type="entry name" value="Cation_transp_ATPase_P-type"/>
</dbReference>
<evidence type="ECO:0000256" key="2">
    <source>
        <dbReference type="ARBA" id="ARBA00005675"/>
    </source>
</evidence>
<dbReference type="InterPro" id="IPR001757">
    <property type="entry name" value="P_typ_ATPase"/>
</dbReference>
<evidence type="ECO:0000256" key="8">
    <source>
        <dbReference type="ARBA" id="ARBA00022692"/>
    </source>
</evidence>
<dbReference type="InterPro" id="IPR006068">
    <property type="entry name" value="ATPase_P-typ_cation-transptr_C"/>
</dbReference>
<dbReference type="SMART" id="SM00831">
    <property type="entry name" value="Cation_ATPase_N"/>
    <property type="match status" value="1"/>
</dbReference>
<evidence type="ECO:0000256" key="9">
    <source>
        <dbReference type="ARBA" id="ARBA00022723"/>
    </source>
</evidence>
<evidence type="ECO:0000256" key="6">
    <source>
        <dbReference type="ARBA" id="ARBA00022553"/>
    </source>
</evidence>
<dbReference type="InterPro" id="IPR023214">
    <property type="entry name" value="HAD_sf"/>
</dbReference>
<evidence type="ECO:0000256" key="1">
    <source>
        <dbReference type="ARBA" id="ARBA00004651"/>
    </source>
</evidence>
<dbReference type="FunFam" id="1.20.1110.10:FF:000065">
    <property type="entry name" value="Sarcoplasmic/endoplasmic reticulum calcium ATPase 1"/>
    <property type="match status" value="1"/>
</dbReference>
<evidence type="ECO:0000256" key="18">
    <source>
        <dbReference type="ARBA" id="ARBA00048694"/>
    </source>
</evidence>
<dbReference type="SFLD" id="SFLDF00027">
    <property type="entry name" value="p-type_atpase"/>
    <property type="match status" value="1"/>
</dbReference>
<dbReference type="GO" id="GO:0005886">
    <property type="term" value="C:plasma membrane"/>
    <property type="evidence" value="ECO:0007669"/>
    <property type="project" value="UniProtKB-SubCell"/>
</dbReference>
<dbReference type="PRINTS" id="PR00119">
    <property type="entry name" value="CATATPASE"/>
</dbReference>
<dbReference type="GO" id="GO:0005388">
    <property type="term" value="F:P-type calcium transporter activity"/>
    <property type="evidence" value="ECO:0007669"/>
    <property type="project" value="UniProtKB-EC"/>
</dbReference>
<dbReference type="RefSeq" id="WP_090233195.1">
    <property type="nucleotide sequence ID" value="NZ_FNHW01000001.1"/>
</dbReference>
<dbReference type="Gene3D" id="3.40.1110.10">
    <property type="entry name" value="Calcium-transporting ATPase, cytoplasmic domain N"/>
    <property type="match status" value="1"/>
</dbReference>
<feature type="transmembrane region" description="Helical" evidence="19">
    <location>
        <begin position="48"/>
        <end position="71"/>
    </location>
</feature>
<dbReference type="NCBIfam" id="TIGR01116">
    <property type="entry name" value="ATPase-IIA1_Ca"/>
    <property type="match status" value="1"/>
</dbReference>
<evidence type="ECO:0000256" key="3">
    <source>
        <dbReference type="ARBA" id="ARBA00012790"/>
    </source>
</evidence>
<evidence type="ECO:0000256" key="13">
    <source>
        <dbReference type="ARBA" id="ARBA00022842"/>
    </source>
</evidence>
<keyword evidence="9" id="KW-0479">Metal-binding</keyword>
<evidence type="ECO:0000256" key="16">
    <source>
        <dbReference type="ARBA" id="ARBA00023065"/>
    </source>
</evidence>
<evidence type="ECO:0000256" key="15">
    <source>
        <dbReference type="ARBA" id="ARBA00022989"/>
    </source>
</evidence>
<dbReference type="Pfam" id="PF00122">
    <property type="entry name" value="E1-E2_ATPase"/>
    <property type="match status" value="1"/>
</dbReference>
<dbReference type="SUPFAM" id="SSF81660">
    <property type="entry name" value="Metal cation-transporting ATPase, ATP-binding domain N"/>
    <property type="match status" value="1"/>
</dbReference>
<feature type="transmembrane region" description="Helical" evidence="19">
    <location>
        <begin position="762"/>
        <end position="785"/>
    </location>
</feature>
<keyword evidence="16" id="KW-0406">Ion transport</keyword>
<protein>
    <recommendedName>
        <fullName evidence="3">P-type Ca(2+) transporter</fullName>
        <ecNumber evidence="3">7.2.2.10</ecNumber>
    </recommendedName>
</protein>
<keyword evidence="13" id="KW-0460">Magnesium</keyword>
<dbReference type="PROSITE" id="PS00154">
    <property type="entry name" value="ATPASE_E1_E2"/>
    <property type="match status" value="1"/>
</dbReference>
<dbReference type="FunFam" id="2.70.150.10:FF:000016">
    <property type="entry name" value="Calcium-transporting P-type ATPase putative"/>
    <property type="match status" value="1"/>
</dbReference>
<dbReference type="SFLD" id="SFLDS00003">
    <property type="entry name" value="Haloacid_Dehalogenase"/>
    <property type="match status" value="1"/>
</dbReference>
<comment type="similarity">
    <text evidence="2">Belongs to the cation transport ATPase (P-type) (TC 3.A.3) family. Type IIA subfamily.</text>
</comment>
<dbReference type="FunFam" id="3.40.50.1000:FF:000001">
    <property type="entry name" value="Phospholipid-transporting ATPase IC"/>
    <property type="match status" value="1"/>
</dbReference>
<evidence type="ECO:0000256" key="4">
    <source>
        <dbReference type="ARBA" id="ARBA00022448"/>
    </source>
</evidence>
<dbReference type="SUPFAM" id="SSF56784">
    <property type="entry name" value="HAD-like"/>
    <property type="match status" value="1"/>
</dbReference>
<keyword evidence="7" id="KW-0109">Calcium transport</keyword>
<dbReference type="PANTHER" id="PTHR43294:SF21">
    <property type="entry name" value="CATION TRANSPORTING ATPASE"/>
    <property type="match status" value="1"/>
</dbReference>
<accession>A0A1G9UUT0</accession>
<dbReference type="NCBIfam" id="TIGR01494">
    <property type="entry name" value="ATPase_P-type"/>
    <property type="match status" value="3"/>
</dbReference>
<dbReference type="CDD" id="cd02089">
    <property type="entry name" value="P-type_ATPase_Ca_prok"/>
    <property type="match status" value="1"/>
</dbReference>
<evidence type="ECO:0000256" key="14">
    <source>
        <dbReference type="ARBA" id="ARBA00022967"/>
    </source>
</evidence>
<name>A0A1G9UUT0_9BACL</name>
<sequence length="888" mass="96016">MNWYELSKEEVERLTGSNLEIGLSEKESQKKLKSAGYNQLQEGKKPSALLVFFAQFKDFMVLVLLAATLLSGLLGEYLDAIAIILIVIMNGILGFIQERKAEKSLSALRELSAPSAMVMRNGSWSPISAKELVPGDLVRLSAGDRVGADIRMVSAKGLYIEESALTGESIPVQKKSEAIRGSGLALGDQSNMAFMGTMATRGSGTGIVIATGMNTEMGKIAHLIQNADALATPLQLKLEQLGKVLIGLALLLTVLVVVTGVYRGHDLYSMVLAGVSLAVAAIPEGLPAIVTIALALGVQKMIKRRAIVRKLPSVETLGCATVICSDKTGTLTQNKMTVTHLWSEGVTWNVTGSGYDTEGDFLRNGQKTRVDQHDGLLQLLSYGAICNNAELQESGRIMGDPTEAALLISAAKAGLAKESMLDALEIIDEVPFDSMRKMMSVVVRNTNGEMFLIAKGAPDVLLEKSDYVLWDGRRQLLKQNHTEQVKEAIMGLGSQALRTIAVAYKPINGKDDPVSGSSYENHLTFVGLQGMIDPPREEVKESIERCHEAGIKTVMITGDHAVTASAIARQLNILPKGGKVVDGAALSLMSEDDLVREAENIYVYARVSPEHKLKIVKALQKRGHIVAMTGDGVNDAPAIKSANIGIAMGITGTDVAKEASSLVLSDDNFATIRAAIEEGRNIYENIRKFIRYLLASNVGEILVMLFAMILSMPMPLVPIQILWVNLVTDGLPAMALGIDPAEDNVMKRAPRKPNEGVFSRGLGWKIISRGFMIGAVTILAFWTALNEHPDQLMKAQTVAFCTLVMAQLIHVFDCRSERSVLHRNPFGNMALVLAVLSSVALLLVVMYIGPLQGIFHTVPLSFRDWLLVMGMAAIPTFALTGFQAFKKL</sequence>
<dbReference type="InterPro" id="IPR023298">
    <property type="entry name" value="ATPase_P-typ_TM_dom_sf"/>
</dbReference>
<keyword evidence="6" id="KW-0597">Phosphoprotein</keyword>
<evidence type="ECO:0000259" key="20">
    <source>
        <dbReference type="SMART" id="SM00831"/>
    </source>
</evidence>
<keyword evidence="14" id="KW-1278">Translocase</keyword>
<keyword evidence="17 19" id="KW-0472">Membrane</keyword>
<feature type="transmembrane region" description="Helical" evidence="19">
    <location>
        <begin position="797"/>
        <end position="814"/>
    </location>
</feature>
<feature type="transmembrane region" description="Helical" evidence="19">
    <location>
        <begin position="689"/>
        <end position="709"/>
    </location>
</feature>
<comment type="catalytic activity">
    <reaction evidence="18">
        <text>Ca(2+)(in) + ATP + H2O = Ca(2+)(out) + ADP + phosphate + H(+)</text>
        <dbReference type="Rhea" id="RHEA:18105"/>
        <dbReference type="ChEBI" id="CHEBI:15377"/>
        <dbReference type="ChEBI" id="CHEBI:15378"/>
        <dbReference type="ChEBI" id="CHEBI:29108"/>
        <dbReference type="ChEBI" id="CHEBI:30616"/>
        <dbReference type="ChEBI" id="CHEBI:43474"/>
        <dbReference type="ChEBI" id="CHEBI:456216"/>
        <dbReference type="EC" id="7.2.2.10"/>
    </reaction>
</comment>
<evidence type="ECO:0000256" key="5">
    <source>
        <dbReference type="ARBA" id="ARBA00022475"/>
    </source>
</evidence>
<gene>
    <name evidence="21" type="ORF">SAMN04488137_1161</name>
</gene>
<keyword evidence="5" id="KW-1003">Cell membrane</keyword>
<dbReference type="GO" id="GO:0140352">
    <property type="term" value="P:export from cell"/>
    <property type="evidence" value="ECO:0007669"/>
    <property type="project" value="UniProtKB-ARBA"/>
</dbReference>
<comment type="subcellular location">
    <subcellularLocation>
        <location evidence="1">Cell membrane</location>
        <topology evidence="1">Multi-pass membrane protein</topology>
    </subcellularLocation>
</comment>
<keyword evidence="4" id="KW-0813">Transport</keyword>
<evidence type="ECO:0000256" key="7">
    <source>
        <dbReference type="ARBA" id="ARBA00022568"/>
    </source>
</evidence>
<dbReference type="InterPro" id="IPR044492">
    <property type="entry name" value="P_typ_ATPase_HD_dom"/>
</dbReference>
<dbReference type="OrthoDB" id="9813266at2"/>
<dbReference type="GO" id="GO:0005524">
    <property type="term" value="F:ATP binding"/>
    <property type="evidence" value="ECO:0007669"/>
    <property type="project" value="UniProtKB-KW"/>
</dbReference>
<dbReference type="Gene3D" id="3.40.50.1000">
    <property type="entry name" value="HAD superfamily/HAD-like"/>
    <property type="match status" value="1"/>
</dbReference>
<dbReference type="SUPFAM" id="SSF81665">
    <property type="entry name" value="Calcium ATPase, transmembrane domain M"/>
    <property type="match status" value="1"/>
</dbReference>
<dbReference type="PRINTS" id="PR00121">
    <property type="entry name" value="NAKATPASE"/>
</dbReference>
<dbReference type="InterPro" id="IPR018303">
    <property type="entry name" value="ATPase_P-typ_P_site"/>
</dbReference>
<dbReference type="Gene3D" id="1.20.1110.10">
    <property type="entry name" value="Calcium-transporting ATPase, transmembrane domain"/>
    <property type="match status" value="1"/>
</dbReference>
<evidence type="ECO:0000256" key="11">
    <source>
        <dbReference type="ARBA" id="ARBA00022837"/>
    </source>
</evidence>
<feature type="transmembrane region" description="Helical" evidence="19">
    <location>
        <begin position="865"/>
        <end position="885"/>
    </location>
</feature>
<keyword evidence="11" id="KW-0106">Calcium</keyword>
<evidence type="ECO:0000313" key="21">
    <source>
        <dbReference type="EMBL" id="SDM63557.1"/>
    </source>
</evidence>
<dbReference type="SUPFAM" id="SSF81653">
    <property type="entry name" value="Calcium ATPase, transduction domain A"/>
    <property type="match status" value="1"/>
</dbReference>
<feature type="transmembrane region" description="Helical" evidence="19">
    <location>
        <begin position="77"/>
        <end position="96"/>
    </location>
</feature>
<dbReference type="InterPro" id="IPR023299">
    <property type="entry name" value="ATPase_P-typ_cyto_dom_N"/>
</dbReference>
<dbReference type="InterPro" id="IPR005782">
    <property type="entry name" value="P-type_ATPase_IIA"/>
</dbReference>
<evidence type="ECO:0000256" key="12">
    <source>
        <dbReference type="ARBA" id="ARBA00022840"/>
    </source>
</evidence>
<dbReference type="InterPro" id="IPR004014">
    <property type="entry name" value="ATPase_P-typ_cation-transptr_N"/>
</dbReference>
<dbReference type="FunFam" id="3.40.50.1000:FF:000028">
    <property type="entry name" value="Calcium-transporting P-type ATPase, putative"/>
    <property type="match status" value="1"/>
</dbReference>
<feature type="transmembrane region" description="Helical" evidence="19">
    <location>
        <begin position="244"/>
        <end position="262"/>
    </location>
</feature>
<dbReference type="Proteomes" id="UP000199544">
    <property type="component" value="Unassembled WGS sequence"/>
</dbReference>
<feature type="transmembrane region" description="Helical" evidence="19">
    <location>
        <begin position="268"/>
        <end position="296"/>
    </location>
</feature>
<keyword evidence="22" id="KW-1185">Reference proteome</keyword>
<keyword evidence="12" id="KW-0067">ATP-binding</keyword>
<dbReference type="SFLD" id="SFLDG00002">
    <property type="entry name" value="C1.7:_P-type_atpase_like"/>
    <property type="match status" value="1"/>
</dbReference>
<dbReference type="GO" id="GO:0046872">
    <property type="term" value="F:metal ion binding"/>
    <property type="evidence" value="ECO:0007669"/>
    <property type="project" value="UniProtKB-KW"/>
</dbReference>
<reference evidence="22" key="1">
    <citation type="submission" date="2016-10" db="EMBL/GenBank/DDBJ databases">
        <authorList>
            <person name="Varghese N."/>
            <person name="Submissions S."/>
        </authorList>
    </citation>
    <scope>NUCLEOTIDE SEQUENCE [LARGE SCALE GENOMIC DNA]</scope>
    <source>
        <strain evidence="22">CGMCC 1.6854</strain>
    </source>
</reference>
<dbReference type="InterPro" id="IPR059000">
    <property type="entry name" value="ATPase_P-type_domA"/>
</dbReference>
<dbReference type="GO" id="GO:0016887">
    <property type="term" value="F:ATP hydrolysis activity"/>
    <property type="evidence" value="ECO:0007669"/>
    <property type="project" value="InterPro"/>
</dbReference>
<evidence type="ECO:0000256" key="19">
    <source>
        <dbReference type="SAM" id="Phobius"/>
    </source>
</evidence>
<proteinExistence type="inferred from homology"/>
<dbReference type="EMBL" id="FNHW01000001">
    <property type="protein sequence ID" value="SDM63557.1"/>
    <property type="molecule type" value="Genomic_DNA"/>
</dbReference>